<dbReference type="Proteomes" id="UP001281447">
    <property type="component" value="Unassembled WGS sequence"/>
</dbReference>
<protein>
    <submittedName>
        <fullName evidence="1">DUF3891 family protein</fullName>
    </submittedName>
</protein>
<sequence>MSIRNINDKKKLIDTLSGFDQGRCAFHYALLQFADNLSLYICLNEPGARQEDEHPFFRTGLAVPAELQGMLPKQIQIYWKDKQKIVMSHFPFISALDIDLEQKRIPKSSIDADGFLPSYESASFETLRLHIQQE</sequence>
<name>A0ABU5C7H0_9BACI</name>
<comment type="caution">
    <text evidence="1">The sequence shown here is derived from an EMBL/GenBank/DDBJ whole genome shotgun (WGS) entry which is preliminary data.</text>
</comment>
<evidence type="ECO:0000313" key="1">
    <source>
        <dbReference type="EMBL" id="MDY0395179.1"/>
    </source>
</evidence>
<dbReference type="Pfam" id="PF13030">
    <property type="entry name" value="DUF3891"/>
    <property type="match status" value="1"/>
</dbReference>
<reference evidence="1 2" key="1">
    <citation type="submission" date="2023-10" db="EMBL/GenBank/DDBJ databases">
        <title>Virgibacillus halophilus 5B73C genome.</title>
        <authorList>
            <person name="Miliotis G."/>
            <person name="Sengupta P."/>
            <person name="Hameed A."/>
            <person name="Chuvochina M."/>
            <person name="Mcdonagh F."/>
            <person name="Simpson A.C."/>
            <person name="Singh N.K."/>
            <person name="Rekha P.D."/>
            <person name="Raman K."/>
            <person name="Hugenholtz P."/>
            <person name="Venkateswaran K."/>
        </authorList>
    </citation>
    <scope>NUCLEOTIDE SEQUENCE [LARGE SCALE GENOMIC DNA]</scope>
    <source>
        <strain evidence="1 2">5B73C</strain>
    </source>
</reference>
<dbReference type="EMBL" id="JAWDIP010000003">
    <property type="protein sequence ID" value="MDY0395179.1"/>
    <property type="molecule type" value="Genomic_DNA"/>
</dbReference>
<organism evidence="1 2">
    <name type="scientific">Tigheibacillus halophilus</name>
    <dbReference type="NCBI Taxonomy" id="361280"/>
    <lineage>
        <taxon>Bacteria</taxon>
        <taxon>Bacillati</taxon>
        <taxon>Bacillota</taxon>
        <taxon>Bacilli</taxon>
        <taxon>Bacillales</taxon>
        <taxon>Bacillaceae</taxon>
        <taxon>Tigheibacillus</taxon>
    </lineage>
</organism>
<accession>A0ABU5C7H0</accession>
<proteinExistence type="predicted"/>
<evidence type="ECO:0000313" key="2">
    <source>
        <dbReference type="Proteomes" id="UP001281447"/>
    </source>
</evidence>
<dbReference type="InterPro" id="IPR024992">
    <property type="entry name" value="DUF3891"/>
</dbReference>
<gene>
    <name evidence="1" type="ORF">RWE15_13065</name>
</gene>
<keyword evidence="2" id="KW-1185">Reference proteome</keyword>